<dbReference type="SUPFAM" id="SSF49899">
    <property type="entry name" value="Concanavalin A-like lectins/glucanases"/>
    <property type="match status" value="1"/>
</dbReference>
<dbReference type="AlphaFoldDB" id="A0A5N6U0T2"/>
<evidence type="ECO:0000256" key="2">
    <source>
        <dbReference type="SAM" id="SignalP"/>
    </source>
</evidence>
<keyword evidence="4" id="KW-1185">Reference proteome</keyword>
<evidence type="ECO:0000256" key="1">
    <source>
        <dbReference type="SAM" id="MobiDB-lite"/>
    </source>
</evidence>
<reference evidence="3 4" key="1">
    <citation type="submission" date="2019-04" db="EMBL/GenBank/DDBJ databases">
        <title>Friends and foes A comparative genomics study of 23 Aspergillus species from section Flavi.</title>
        <authorList>
            <consortium name="DOE Joint Genome Institute"/>
            <person name="Kjaerbolling I."/>
            <person name="Vesth T."/>
            <person name="Frisvad J.C."/>
            <person name="Nybo J.L."/>
            <person name="Theobald S."/>
            <person name="Kildgaard S."/>
            <person name="Isbrandt T."/>
            <person name="Kuo A."/>
            <person name="Sato A."/>
            <person name="Lyhne E.K."/>
            <person name="Kogle M.E."/>
            <person name="Wiebenga A."/>
            <person name="Kun R.S."/>
            <person name="Lubbers R.J."/>
            <person name="Makela M.R."/>
            <person name="Barry K."/>
            <person name="Chovatia M."/>
            <person name="Clum A."/>
            <person name="Daum C."/>
            <person name="Haridas S."/>
            <person name="He G."/>
            <person name="LaButti K."/>
            <person name="Lipzen A."/>
            <person name="Mondo S."/>
            <person name="Riley R."/>
            <person name="Salamov A."/>
            <person name="Simmons B.A."/>
            <person name="Magnuson J.K."/>
            <person name="Henrissat B."/>
            <person name="Mortensen U.H."/>
            <person name="Larsen T.O."/>
            <person name="Devries R.P."/>
            <person name="Grigoriev I.V."/>
            <person name="Machida M."/>
            <person name="Baker S.E."/>
            <person name="Andersen M.R."/>
        </authorList>
    </citation>
    <scope>NUCLEOTIDE SEQUENCE [LARGE SCALE GENOMIC DNA]</scope>
    <source>
        <strain evidence="3 4">IBT 18842</strain>
    </source>
</reference>
<dbReference type="PANTHER" id="PTHR38121">
    <property type="entry name" value="GH16 DOMAIN-CONTAINING PROTEIN"/>
    <property type="match status" value="1"/>
</dbReference>
<dbReference type="EMBL" id="ML742057">
    <property type="protein sequence ID" value="KAE8152205.1"/>
    <property type="molecule type" value="Genomic_DNA"/>
</dbReference>
<dbReference type="OrthoDB" id="4388755at2759"/>
<feature type="signal peptide" evidence="2">
    <location>
        <begin position="1"/>
        <end position="17"/>
    </location>
</feature>
<dbReference type="Gene3D" id="2.60.120.200">
    <property type="match status" value="1"/>
</dbReference>
<feature type="region of interest" description="Disordered" evidence="1">
    <location>
        <begin position="165"/>
        <end position="194"/>
    </location>
</feature>
<evidence type="ECO:0000313" key="3">
    <source>
        <dbReference type="EMBL" id="KAE8152205.1"/>
    </source>
</evidence>
<feature type="chain" id="PRO_5024809746" evidence="2">
    <location>
        <begin position="18"/>
        <end position="389"/>
    </location>
</feature>
<gene>
    <name evidence="3" type="ORF">BDV25DRAFT_138146</name>
</gene>
<name>A0A5N6U0T2_ASPAV</name>
<keyword evidence="2" id="KW-0732">Signal</keyword>
<dbReference type="InterPro" id="IPR013320">
    <property type="entry name" value="ConA-like_dom_sf"/>
</dbReference>
<proteinExistence type="predicted"/>
<sequence length="389" mass="42809">MTSIALALLTFILPTTPSPIPAPPNQPSLCDCYTISGPDPGHFTHYGFWDFRNIPLPTTNPPTILTNTTPFSQTPLAADWLPQTWDRASTKLGPIPISNVASNVFIAPNPDPERPALNPTYLLLRTTRQPTHASTAEVEFQRRNILHCSLRVKLRIMSEEIALAAPSSSYKSPDSERTRSRDKGMTPARRKPNINHVPKGACVGLFTYHSKTCESDIEILTSDPPHAVHYANQPDYDPVTDTSIPGSSMMVNLPEPWTSWTTHRLDWLQGTSNWYADGGLQAVKSYGVPDQPSMVVLNLWSDGGLWSGDLEVGQSVYLGVEWIEMAFNVSSAVEDPVNALTRTRHRPPTVDAMDSLGPLGRNLSTPITSTPNSPAKASCQRACYLNDFH</sequence>
<dbReference type="PANTHER" id="PTHR38121:SF4">
    <property type="entry name" value="GH16 DOMAIN-CONTAINING PROTEIN-RELATED"/>
    <property type="match status" value="1"/>
</dbReference>
<accession>A0A5N6U0T2</accession>
<dbReference type="CDD" id="cd00413">
    <property type="entry name" value="Glyco_hydrolase_16"/>
    <property type="match status" value="1"/>
</dbReference>
<evidence type="ECO:0000313" key="4">
    <source>
        <dbReference type="Proteomes" id="UP000325780"/>
    </source>
</evidence>
<protein>
    <submittedName>
        <fullName evidence="3">Concanavalin A-like lectin/glucanase domain-containing protein</fullName>
    </submittedName>
</protein>
<organism evidence="3 4">
    <name type="scientific">Aspergillus avenaceus</name>
    <dbReference type="NCBI Taxonomy" id="36643"/>
    <lineage>
        <taxon>Eukaryota</taxon>
        <taxon>Fungi</taxon>
        <taxon>Dikarya</taxon>
        <taxon>Ascomycota</taxon>
        <taxon>Pezizomycotina</taxon>
        <taxon>Eurotiomycetes</taxon>
        <taxon>Eurotiomycetidae</taxon>
        <taxon>Eurotiales</taxon>
        <taxon>Aspergillaceae</taxon>
        <taxon>Aspergillus</taxon>
        <taxon>Aspergillus subgen. Circumdati</taxon>
    </lineage>
</organism>
<dbReference type="Proteomes" id="UP000325780">
    <property type="component" value="Unassembled WGS sequence"/>
</dbReference>
<feature type="compositionally biased region" description="Basic and acidic residues" evidence="1">
    <location>
        <begin position="173"/>
        <end position="184"/>
    </location>
</feature>
<dbReference type="GO" id="GO:0030246">
    <property type="term" value="F:carbohydrate binding"/>
    <property type="evidence" value="ECO:0007669"/>
    <property type="project" value="UniProtKB-KW"/>
</dbReference>
<keyword evidence="3" id="KW-0430">Lectin</keyword>